<reference evidence="1" key="1">
    <citation type="journal article" date="2015" name="Nature">
        <title>Complex archaea that bridge the gap between prokaryotes and eukaryotes.</title>
        <authorList>
            <person name="Spang A."/>
            <person name="Saw J.H."/>
            <person name="Jorgensen S.L."/>
            <person name="Zaremba-Niedzwiedzka K."/>
            <person name="Martijn J."/>
            <person name="Lind A.E."/>
            <person name="van Eijk R."/>
            <person name="Schleper C."/>
            <person name="Guy L."/>
            <person name="Ettema T.J."/>
        </authorList>
    </citation>
    <scope>NUCLEOTIDE SEQUENCE</scope>
</reference>
<comment type="caution">
    <text evidence="1">The sequence shown here is derived from an EMBL/GenBank/DDBJ whole genome shotgun (WGS) entry which is preliminary data.</text>
</comment>
<evidence type="ECO:0000313" key="1">
    <source>
        <dbReference type="EMBL" id="KKO01901.1"/>
    </source>
</evidence>
<dbReference type="AlphaFoldDB" id="A0A0F9V9S4"/>
<organism evidence="1">
    <name type="scientific">marine sediment metagenome</name>
    <dbReference type="NCBI Taxonomy" id="412755"/>
    <lineage>
        <taxon>unclassified sequences</taxon>
        <taxon>metagenomes</taxon>
        <taxon>ecological metagenomes</taxon>
    </lineage>
</organism>
<proteinExistence type="predicted"/>
<gene>
    <name evidence="1" type="ORF">LCGC14_0112560</name>
</gene>
<protein>
    <submittedName>
        <fullName evidence="1">Uncharacterized protein</fullName>
    </submittedName>
</protein>
<name>A0A0F9V9S4_9ZZZZ</name>
<sequence>MTIRAWVLALSGVVLSILTLQLGVMYFTNEAPGAVVLFPPDGFIAGLPQDIAVVGAGRNWISLRSDIDRLGRELYRAGAPVVLPAGLPGCLPISGTSGQNTPV</sequence>
<accession>A0A0F9V9S4</accession>
<dbReference type="EMBL" id="LAZR01000033">
    <property type="protein sequence ID" value="KKO01901.1"/>
    <property type="molecule type" value="Genomic_DNA"/>
</dbReference>